<reference evidence="7 8" key="1">
    <citation type="journal article" date="2016" name="Nat. Commun.">
        <title>Thousands of microbial genomes shed light on interconnected biogeochemical processes in an aquifer system.</title>
        <authorList>
            <person name="Anantharaman K."/>
            <person name="Brown C.T."/>
            <person name="Hug L.A."/>
            <person name="Sharon I."/>
            <person name="Castelle C.J."/>
            <person name="Probst A.J."/>
            <person name="Thomas B.C."/>
            <person name="Singh A."/>
            <person name="Wilkins M.J."/>
            <person name="Karaoz U."/>
            <person name="Brodie E.L."/>
            <person name="Williams K.H."/>
            <person name="Hubbard S.S."/>
            <person name="Banfield J.F."/>
        </authorList>
    </citation>
    <scope>NUCLEOTIDE SEQUENCE [LARGE SCALE GENOMIC DNA]</scope>
</reference>
<dbReference type="InterPro" id="IPR001647">
    <property type="entry name" value="HTH_TetR"/>
</dbReference>
<evidence type="ECO:0000256" key="2">
    <source>
        <dbReference type="ARBA" id="ARBA00023125"/>
    </source>
</evidence>
<dbReference type="PROSITE" id="PS50977">
    <property type="entry name" value="HTH_TETR_2"/>
    <property type="match status" value="1"/>
</dbReference>
<dbReference type="InterPro" id="IPR011075">
    <property type="entry name" value="TetR_C"/>
</dbReference>
<dbReference type="SUPFAM" id="SSF48498">
    <property type="entry name" value="Tetracyclin repressor-like, C-terminal domain"/>
    <property type="match status" value="1"/>
</dbReference>
<organism evidence="7 8">
    <name type="scientific">candidate division WWE3 bacterium RIFCSPLOWO2_01_FULL_53_14</name>
    <dbReference type="NCBI Taxonomy" id="1802628"/>
    <lineage>
        <taxon>Bacteria</taxon>
        <taxon>Katanobacteria</taxon>
    </lineage>
</organism>
<dbReference type="Pfam" id="PF00440">
    <property type="entry name" value="TetR_N"/>
    <property type="match status" value="1"/>
</dbReference>
<dbReference type="PANTHER" id="PTHR47506:SF6">
    <property type="entry name" value="HTH-TYPE TRANSCRIPTIONAL REPRESSOR NEMR"/>
    <property type="match status" value="1"/>
</dbReference>
<dbReference type="Gene3D" id="1.10.357.10">
    <property type="entry name" value="Tetracycline Repressor, domain 2"/>
    <property type="match status" value="1"/>
</dbReference>
<dbReference type="InterPro" id="IPR036271">
    <property type="entry name" value="Tet_transcr_reg_TetR-rel_C_sf"/>
</dbReference>
<gene>
    <name evidence="7" type="ORF">A2890_02865</name>
</gene>
<name>A0A1F4VVN9_UNCKA</name>
<accession>A0A1F4VVN9</accession>
<dbReference type="Proteomes" id="UP000176967">
    <property type="component" value="Unassembled WGS sequence"/>
</dbReference>
<proteinExistence type="predicted"/>
<feature type="compositionally biased region" description="Polar residues" evidence="5">
    <location>
        <begin position="1"/>
        <end position="10"/>
    </location>
</feature>
<dbReference type="PROSITE" id="PS01081">
    <property type="entry name" value="HTH_TETR_1"/>
    <property type="match status" value="1"/>
</dbReference>
<sequence length="217" mass="24491">MLAMTSTEPISTEMPKKKRPGFETEMRTAKERILQTSVRLLHRQGFHNTSVDQIISEAMVSKGNFFHHFKNKEELGYAVIESIRTELAKDLANLLSNRNNPPLKRLFLDLEQALSDEGRLRKGCPLGKLALELSDIHEGFRKKISEIFEMWTGAVERVLEEAKLLGDLKQDVNCHSLALFWVANTQGAMLLAKSHANAAAIRSQIEHLTGYLKGLKP</sequence>
<dbReference type="STRING" id="1802628.A2890_02865"/>
<dbReference type="Pfam" id="PF16925">
    <property type="entry name" value="TetR_C_13"/>
    <property type="match status" value="1"/>
</dbReference>
<dbReference type="EMBL" id="MEVL01000015">
    <property type="protein sequence ID" value="OGC61252.1"/>
    <property type="molecule type" value="Genomic_DNA"/>
</dbReference>
<evidence type="ECO:0000313" key="8">
    <source>
        <dbReference type="Proteomes" id="UP000176967"/>
    </source>
</evidence>
<keyword evidence="2 4" id="KW-0238">DNA-binding</keyword>
<feature type="domain" description="HTH tetR-type" evidence="6">
    <location>
        <begin position="27"/>
        <end position="87"/>
    </location>
</feature>
<dbReference type="PANTHER" id="PTHR47506">
    <property type="entry name" value="TRANSCRIPTIONAL REGULATORY PROTEIN"/>
    <property type="match status" value="1"/>
</dbReference>
<feature type="DNA-binding region" description="H-T-H motif" evidence="4">
    <location>
        <begin position="50"/>
        <end position="69"/>
    </location>
</feature>
<dbReference type="SUPFAM" id="SSF46689">
    <property type="entry name" value="Homeodomain-like"/>
    <property type="match status" value="1"/>
</dbReference>
<dbReference type="GO" id="GO:0003677">
    <property type="term" value="F:DNA binding"/>
    <property type="evidence" value="ECO:0007669"/>
    <property type="project" value="UniProtKB-UniRule"/>
</dbReference>
<comment type="caution">
    <text evidence="7">The sequence shown here is derived from an EMBL/GenBank/DDBJ whole genome shotgun (WGS) entry which is preliminary data.</text>
</comment>
<evidence type="ECO:0000313" key="7">
    <source>
        <dbReference type="EMBL" id="OGC61252.1"/>
    </source>
</evidence>
<feature type="region of interest" description="Disordered" evidence="5">
    <location>
        <begin position="1"/>
        <end position="24"/>
    </location>
</feature>
<evidence type="ECO:0000256" key="4">
    <source>
        <dbReference type="PROSITE-ProRule" id="PRU00335"/>
    </source>
</evidence>
<keyword evidence="3" id="KW-0804">Transcription</keyword>
<keyword evidence="1" id="KW-0805">Transcription regulation</keyword>
<evidence type="ECO:0000259" key="6">
    <source>
        <dbReference type="PROSITE" id="PS50977"/>
    </source>
</evidence>
<evidence type="ECO:0000256" key="1">
    <source>
        <dbReference type="ARBA" id="ARBA00023015"/>
    </source>
</evidence>
<dbReference type="InterPro" id="IPR023772">
    <property type="entry name" value="DNA-bd_HTH_TetR-type_CS"/>
</dbReference>
<protein>
    <recommendedName>
        <fullName evidence="6">HTH tetR-type domain-containing protein</fullName>
    </recommendedName>
</protein>
<dbReference type="PRINTS" id="PR00455">
    <property type="entry name" value="HTHTETR"/>
</dbReference>
<evidence type="ECO:0000256" key="5">
    <source>
        <dbReference type="SAM" id="MobiDB-lite"/>
    </source>
</evidence>
<dbReference type="AlphaFoldDB" id="A0A1F4VVN9"/>
<dbReference type="InterPro" id="IPR009057">
    <property type="entry name" value="Homeodomain-like_sf"/>
</dbReference>
<evidence type="ECO:0000256" key="3">
    <source>
        <dbReference type="ARBA" id="ARBA00023163"/>
    </source>
</evidence>